<dbReference type="AlphaFoldDB" id="A0A9P0G8H7"/>
<evidence type="ECO:0000313" key="2">
    <source>
        <dbReference type="Proteomes" id="UP001153636"/>
    </source>
</evidence>
<gene>
    <name evidence="1" type="ORF">PSYICH_LOCUS6692</name>
</gene>
<protein>
    <submittedName>
        <fullName evidence="1">Uncharacterized protein</fullName>
    </submittedName>
</protein>
<proteinExistence type="predicted"/>
<dbReference type="EMBL" id="OV651814">
    <property type="protein sequence ID" value="CAH1106084.1"/>
    <property type="molecule type" value="Genomic_DNA"/>
</dbReference>
<evidence type="ECO:0000313" key="1">
    <source>
        <dbReference type="EMBL" id="CAH1106084.1"/>
    </source>
</evidence>
<sequence length="110" mass="12603">MKKIRLQSHEEEPPCNCKRLRCIENITEIERKEMLQYFNSLSSNDEQNVYLAGLMSLVPVQRRRNPQEEDLLPIPVAKYKKSNDVKEILQPGGPSLFHVAATSVGLIIIL</sequence>
<name>A0A9P0G8H7_9CUCU</name>
<accession>A0A9P0G8H7</accession>
<keyword evidence="2" id="KW-1185">Reference proteome</keyword>
<organism evidence="1 2">
    <name type="scientific">Psylliodes chrysocephalus</name>
    <dbReference type="NCBI Taxonomy" id="3402493"/>
    <lineage>
        <taxon>Eukaryota</taxon>
        <taxon>Metazoa</taxon>
        <taxon>Ecdysozoa</taxon>
        <taxon>Arthropoda</taxon>
        <taxon>Hexapoda</taxon>
        <taxon>Insecta</taxon>
        <taxon>Pterygota</taxon>
        <taxon>Neoptera</taxon>
        <taxon>Endopterygota</taxon>
        <taxon>Coleoptera</taxon>
        <taxon>Polyphaga</taxon>
        <taxon>Cucujiformia</taxon>
        <taxon>Chrysomeloidea</taxon>
        <taxon>Chrysomelidae</taxon>
        <taxon>Galerucinae</taxon>
        <taxon>Alticini</taxon>
        <taxon>Psylliodes</taxon>
    </lineage>
</organism>
<reference evidence="1" key="1">
    <citation type="submission" date="2022-01" db="EMBL/GenBank/DDBJ databases">
        <authorList>
            <person name="King R."/>
        </authorList>
    </citation>
    <scope>NUCLEOTIDE SEQUENCE</scope>
</reference>
<dbReference type="Proteomes" id="UP001153636">
    <property type="component" value="Chromosome 2"/>
</dbReference>
<dbReference type="OrthoDB" id="10065911at2759"/>